<accession>A0A077MDM5</accession>
<evidence type="ECO:0000313" key="2">
    <source>
        <dbReference type="Proteomes" id="UP000035720"/>
    </source>
</evidence>
<dbReference type="Proteomes" id="UP000035720">
    <property type="component" value="Unassembled WGS sequence"/>
</dbReference>
<reference evidence="1 2" key="1">
    <citation type="journal article" date="2013" name="ISME J.">
        <title>A metabolic model for members of the genus Tetrasphaera involved in enhanced biological phosphorus removal.</title>
        <authorList>
            <person name="Kristiansen R."/>
            <person name="Nguyen H.T.T."/>
            <person name="Saunders A.M."/>
            <person name="Nielsen J.L."/>
            <person name="Wimmer R."/>
            <person name="Le V.Q."/>
            <person name="McIlroy S.J."/>
            <person name="Petrovski S."/>
            <person name="Seviour R.J."/>
            <person name="Calteau A."/>
            <person name="Nielsen K.L."/>
            <person name="Nielsen P.H."/>
        </authorList>
    </citation>
    <scope>NUCLEOTIDE SEQUENCE [LARGE SCALE GENOMIC DNA]</scope>
    <source>
        <strain evidence="1 2">Ben 74</strain>
    </source>
</reference>
<evidence type="ECO:0000313" key="1">
    <source>
        <dbReference type="EMBL" id="CCI54759.1"/>
    </source>
</evidence>
<proteinExistence type="predicted"/>
<protein>
    <submittedName>
        <fullName evidence="1">Uncharacterized protein</fullName>
    </submittedName>
</protein>
<dbReference type="AlphaFoldDB" id="A0A077MDM5"/>
<comment type="caution">
    <text evidence="1">The sequence shown here is derived from an EMBL/GenBank/DDBJ whole genome shotgun (WGS) entry which is preliminary data.</text>
</comment>
<keyword evidence="2" id="KW-1185">Reference proteome</keyword>
<gene>
    <name evidence="1" type="ORF">BN13_810025</name>
</gene>
<organism evidence="1 2">
    <name type="scientific">Nostocoides jenkinsii Ben 74</name>
    <dbReference type="NCBI Taxonomy" id="1193518"/>
    <lineage>
        <taxon>Bacteria</taxon>
        <taxon>Bacillati</taxon>
        <taxon>Actinomycetota</taxon>
        <taxon>Actinomycetes</taxon>
        <taxon>Micrococcales</taxon>
        <taxon>Intrasporangiaceae</taxon>
        <taxon>Nostocoides</taxon>
    </lineage>
</organism>
<name>A0A077MDM5_9MICO</name>
<dbReference type="EMBL" id="CAJC01000196">
    <property type="protein sequence ID" value="CCI54759.1"/>
    <property type="molecule type" value="Genomic_DNA"/>
</dbReference>
<sequence>MSDLTDDQESALKNMLTKHDRKSSAENVTIAALQVTAYCNIVSGVANDHKDDGIDGIPGLQD</sequence>